<accession>A0A2L2BS14</accession>
<dbReference type="InterPro" id="IPR008927">
    <property type="entry name" value="6-PGluconate_DH-like_C_sf"/>
</dbReference>
<dbReference type="SUPFAM" id="SSF51735">
    <property type="entry name" value="NAD(P)-binding Rossmann-fold domains"/>
    <property type="match status" value="1"/>
</dbReference>
<evidence type="ECO:0000313" key="7">
    <source>
        <dbReference type="EMBL" id="AVG24441.1"/>
    </source>
</evidence>
<keyword evidence="8" id="KW-1185">Reference proteome</keyword>
<feature type="domain" description="3-hydroxyisobutyrate dehydrogenase-like NAD-binding" evidence="6">
    <location>
        <begin position="163"/>
        <end position="281"/>
    </location>
</feature>
<evidence type="ECO:0000259" key="5">
    <source>
        <dbReference type="Pfam" id="PF03446"/>
    </source>
</evidence>
<organism evidence="7 8">
    <name type="scientific">Pontimonas salivibrio</name>
    <dbReference type="NCBI Taxonomy" id="1159327"/>
    <lineage>
        <taxon>Bacteria</taxon>
        <taxon>Bacillati</taxon>
        <taxon>Actinomycetota</taxon>
        <taxon>Actinomycetes</taxon>
        <taxon>Micrococcales</taxon>
        <taxon>Microbacteriaceae</taxon>
        <taxon>Pontimonas</taxon>
    </lineage>
</organism>
<evidence type="ECO:0000256" key="3">
    <source>
        <dbReference type="ARBA" id="ARBA00023027"/>
    </source>
</evidence>
<dbReference type="InterPro" id="IPR002204">
    <property type="entry name" value="3-OH-isobutyrate_DH-rel_CS"/>
</dbReference>
<evidence type="ECO:0000256" key="4">
    <source>
        <dbReference type="PIRSR" id="PIRSR000103-1"/>
    </source>
</evidence>
<dbReference type="InterPro" id="IPR029154">
    <property type="entry name" value="HIBADH-like_NADP-bd"/>
</dbReference>
<evidence type="ECO:0000256" key="2">
    <source>
        <dbReference type="ARBA" id="ARBA00023002"/>
    </source>
</evidence>
<dbReference type="Proteomes" id="UP000243077">
    <property type="component" value="Chromosome"/>
</dbReference>
<dbReference type="PROSITE" id="PS00895">
    <property type="entry name" value="3_HYDROXYISOBUT_DH"/>
    <property type="match status" value="1"/>
</dbReference>
<dbReference type="PANTHER" id="PTHR43580">
    <property type="entry name" value="OXIDOREDUCTASE GLYR1-RELATED"/>
    <property type="match status" value="1"/>
</dbReference>
<dbReference type="Pfam" id="PF03446">
    <property type="entry name" value="NAD_binding_2"/>
    <property type="match status" value="1"/>
</dbReference>
<dbReference type="InterPro" id="IPR015815">
    <property type="entry name" value="HIBADH-related"/>
</dbReference>
<dbReference type="PIRSF" id="PIRSF000103">
    <property type="entry name" value="HIBADH"/>
    <property type="match status" value="1"/>
</dbReference>
<dbReference type="GO" id="GO:0016491">
    <property type="term" value="F:oxidoreductase activity"/>
    <property type="evidence" value="ECO:0007669"/>
    <property type="project" value="UniProtKB-KW"/>
</dbReference>
<keyword evidence="3" id="KW-0520">NAD</keyword>
<dbReference type="KEGG" id="psai:C3B54_111502"/>
<dbReference type="Gene3D" id="1.10.1040.10">
    <property type="entry name" value="N-(1-d-carboxylethyl)-l-norvaline Dehydrogenase, domain 2"/>
    <property type="match status" value="1"/>
</dbReference>
<comment type="similarity">
    <text evidence="1">Belongs to the HIBADH-related family.</text>
</comment>
<dbReference type="InterPro" id="IPR036291">
    <property type="entry name" value="NAD(P)-bd_dom_sf"/>
</dbReference>
<feature type="domain" description="6-phosphogluconate dehydrogenase NADP-binding" evidence="5">
    <location>
        <begin position="3"/>
        <end position="155"/>
    </location>
</feature>
<dbReference type="InterPro" id="IPR006115">
    <property type="entry name" value="6PGDH_NADP-bd"/>
</dbReference>
<protein>
    <submittedName>
        <fullName evidence="7">3-hydroxyisobutyrate dehydrogenase-like protein</fullName>
    </submittedName>
</protein>
<keyword evidence="2" id="KW-0560">Oxidoreductase</keyword>
<evidence type="ECO:0000256" key="1">
    <source>
        <dbReference type="ARBA" id="ARBA00009080"/>
    </source>
</evidence>
<proteinExistence type="inferred from homology"/>
<dbReference type="SUPFAM" id="SSF48179">
    <property type="entry name" value="6-phosphogluconate dehydrogenase C-terminal domain-like"/>
    <property type="match status" value="1"/>
</dbReference>
<evidence type="ECO:0000259" key="6">
    <source>
        <dbReference type="Pfam" id="PF14833"/>
    </source>
</evidence>
<dbReference type="PANTHER" id="PTHR43580:SF2">
    <property type="entry name" value="CYTOKINE-LIKE NUCLEAR FACTOR N-PAC"/>
    <property type="match status" value="1"/>
</dbReference>
<dbReference type="GO" id="GO:0050661">
    <property type="term" value="F:NADP binding"/>
    <property type="evidence" value="ECO:0007669"/>
    <property type="project" value="InterPro"/>
</dbReference>
<dbReference type="RefSeq" id="WP_104913916.1">
    <property type="nucleotide sequence ID" value="NZ_CP026923.1"/>
</dbReference>
<dbReference type="OrthoDB" id="3185659at2"/>
<dbReference type="AlphaFoldDB" id="A0A2L2BS14"/>
<dbReference type="Pfam" id="PF14833">
    <property type="entry name" value="NAD_binding_11"/>
    <property type="match status" value="1"/>
</dbReference>
<dbReference type="InterPro" id="IPR013328">
    <property type="entry name" value="6PGD_dom2"/>
</dbReference>
<dbReference type="GO" id="GO:0016054">
    <property type="term" value="P:organic acid catabolic process"/>
    <property type="evidence" value="ECO:0007669"/>
    <property type="project" value="UniProtKB-ARBA"/>
</dbReference>
<dbReference type="InterPro" id="IPR051265">
    <property type="entry name" value="HIBADH-related_NP60_sf"/>
</dbReference>
<name>A0A2L2BS14_9MICO</name>
<dbReference type="EMBL" id="CP026923">
    <property type="protein sequence ID" value="AVG24441.1"/>
    <property type="molecule type" value="Genomic_DNA"/>
</dbReference>
<evidence type="ECO:0000313" key="8">
    <source>
        <dbReference type="Proteomes" id="UP000243077"/>
    </source>
</evidence>
<sequence length="294" mass="30796">MARVGFLGLGSMGQAMATRLVDAGHEVVVWNRSEEPRLRMDQAGATAVDHPGKALAVDVSVSMLANDQAADAVLSEGNLPSHRIVHANMASVSPDMGHTLAARFASLGHGYVASPVLGRPNVAAAGGLNILAGGQTEDIDALQPFYDVMGARTWLMGEDPRTANLVKIAVNYNIIHAIQAIAESVALTTSAGVKPADFVDLLTNTLFGGVVYTGYGNLVAEREYLPQAFSLELGLKDLGLAESSATAAGITLPTSSSLRAVFDQALQQSDLADKDWSALAEITLSQLGESRENN</sequence>
<reference evidence="7 8" key="1">
    <citation type="submission" date="2018-02" db="EMBL/GenBank/DDBJ databases">
        <title>Complete genome of the streamlined marine actinobacterium Pontimonas salivibrio CL-TW6 adapted to coastal planktonic lifestype.</title>
        <authorList>
            <person name="Cho B.C."/>
            <person name="Hardies S.C."/>
            <person name="Jang G.I."/>
            <person name="Hwang C.Y."/>
        </authorList>
    </citation>
    <scope>NUCLEOTIDE SEQUENCE [LARGE SCALE GENOMIC DNA]</scope>
    <source>
        <strain evidence="7 8">CL-TW6</strain>
    </source>
</reference>
<dbReference type="Gene3D" id="3.40.50.720">
    <property type="entry name" value="NAD(P)-binding Rossmann-like Domain"/>
    <property type="match status" value="1"/>
</dbReference>
<dbReference type="GO" id="GO:0051287">
    <property type="term" value="F:NAD binding"/>
    <property type="evidence" value="ECO:0007669"/>
    <property type="project" value="InterPro"/>
</dbReference>
<feature type="active site" evidence="4">
    <location>
        <position position="167"/>
    </location>
</feature>
<gene>
    <name evidence="7" type="ORF">C3B54_111502</name>
</gene>